<dbReference type="Proteomes" id="UP000335636">
    <property type="component" value="Unassembled WGS sequence"/>
</dbReference>
<sequence length="135" mass="14845">MQATPPGARSSARSRQSGLLRLEPGRKEGGAANEPPTMSVDGGYNFRRVAIRRKSNFSYLPPGTPRPWTRPPSHLGPAQMGIFRRHASANATVDPVQAYTEDFIHLTKEISMASQAYRSRSPSSKDLFLPETPPI</sequence>
<accession>A0A5E4BRX7</accession>
<proteinExistence type="predicted"/>
<keyword evidence="3" id="KW-1185">Reference proteome</keyword>
<organism evidence="2 3">
    <name type="scientific">Marmota monax</name>
    <name type="common">Woodchuck</name>
    <dbReference type="NCBI Taxonomy" id="9995"/>
    <lineage>
        <taxon>Eukaryota</taxon>
        <taxon>Metazoa</taxon>
        <taxon>Chordata</taxon>
        <taxon>Craniata</taxon>
        <taxon>Vertebrata</taxon>
        <taxon>Euteleostomi</taxon>
        <taxon>Mammalia</taxon>
        <taxon>Eutheria</taxon>
        <taxon>Euarchontoglires</taxon>
        <taxon>Glires</taxon>
        <taxon>Rodentia</taxon>
        <taxon>Sciuromorpha</taxon>
        <taxon>Sciuridae</taxon>
        <taxon>Xerinae</taxon>
        <taxon>Marmotini</taxon>
        <taxon>Marmota</taxon>
    </lineage>
</organism>
<feature type="region of interest" description="Disordered" evidence="1">
    <location>
        <begin position="1"/>
        <end position="43"/>
    </location>
</feature>
<protein>
    <submittedName>
        <fullName evidence="2">Uncharacterized protein</fullName>
    </submittedName>
</protein>
<reference evidence="2" key="1">
    <citation type="submission" date="2019-04" db="EMBL/GenBank/DDBJ databases">
        <authorList>
            <person name="Alioto T."/>
            <person name="Alioto T."/>
        </authorList>
    </citation>
    <scope>NUCLEOTIDE SEQUENCE [LARGE SCALE GENOMIC DNA]</scope>
</reference>
<name>A0A5E4BRX7_MARMO</name>
<evidence type="ECO:0000256" key="1">
    <source>
        <dbReference type="SAM" id="MobiDB-lite"/>
    </source>
</evidence>
<evidence type="ECO:0000313" key="2">
    <source>
        <dbReference type="EMBL" id="VTJ71721.1"/>
    </source>
</evidence>
<feature type="compositionally biased region" description="Polar residues" evidence="1">
    <location>
        <begin position="115"/>
        <end position="124"/>
    </location>
</feature>
<feature type="compositionally biased region" description="Low complexity" evidence="1">
    <location>
        <begin position="7"/>
        <end position="22"/>
    </location>
</feature>
<feature type="region of interest" description="Disordered" evidence="1">
    <location>
        <begin position="115"/>
        <end position="135"/>
    </location>
</feature>
<feature type="region of interest" description="Disordered" evidence="1">
    <location>
        <begin position="57"/>
        <end position="77"/>
    </location>
</feature>
<comment type="caution">
    <text evidence="2">The sequence shown here is derived from an EMBL/GenBank/DDBJ whole genome shotgun (WGS) entry which is preliminary data.</text>
</comment>
<dbReference type="EMBL" id="CABDUW010000581">
    <property type="protein sequence ID" value="VTJ71721.1"/>
    <property type="molecule type" value="Genomic_DNA"/>
</dbReference>
<gene>
    <name evidence="2" type="ORF">MONAX_5E041977</name>
</gene>
<dbReference type="AlphaFoldDB" id="A0A5E4BRX7"/>
<evidence type="ECO:0000313" key="3">
    <source>
        <dbReference type="Proteomes" id="UP000335636"/>
    </source>
</evidence>